<feature type="transmembrane region" description="Helical" evidence="1">
    <location>
        <begin position="56"/>
        <end position="73"/>
    </location>
</feature>
<dbReference type="EMBL" id="VSSQ01068662">
    <property type="protein sequence ID" value="MPN20814.1"/>
    <property type="molecule type" value="Genomic_DNA"/>
</dbReference>
<keyword evidence="1" id="KW-0472">Membrane</keyword>
<evidence type="ECO:0000313" key="2">
    <source>
        <dbReference type="EMBL" id="MPN20814.1"/>
    </source>
</evidence>
<evidence type="ECO:0000256" key="1">
    <source>
        <dbReference type="SAM" id="Phobius"/>
    </source>
</evidence>
<comment type="caution">
    <text evidence="2">The sequence shown here is derived from an EMBL/GenBank/DDBJ whole genome shotgun (WGS) entry which is preliminary data.</text>
</comment>
<sequence>MPIIAKYILNCGYIVAIDKAVIIGNTLCGNAIVREFCIQTLKFNKTFFTSLVVKKFAVNIFFIINLFLVYYIIKN</sequence>
<gene>
    <name evidence="2" type="ORF">SDC9_168193</name>
</gene>
<keyword evidence="1" id="KW-0812">Transmembrane</keyword>
<organism evidence="2">
    <name type="scientific">bioreactor metagenome</name>
    <dbReference type="NCBI Taxonomy" id="1076179"/>
    <lineage>
        <taxon>unclassified sequences</taxon>
        <taxon>metagenomes</taxon>
        <taxon>ecological metagenomes</taxon>
    </lineage>
</organism>
<keyword evidence="1" id="KW-1133">Transmembrane helix</keyword>
<dbReference type="AlphaFoldDB" id="A0A645G9R8"/>
<protein>
    <submittedName>
        <fullName evidence="2">Uncharacterized protein</fullName>
    </submittedName>
</protein>
<reference evidence="2" key="1">
    <citation type="submission" date="2019-08" db="EMBL/GenBank/DDBJ databases">
        <authorList>
            <person name="Kucharzyk K."/>
            <person name="Murdoch R.W."/>
            <person name="Higgins S."/>
            <person name="Loffler F."/>
        </authorList>
    </citation>
    <scope>NUCLEOTIDE SEQUENCE</scope>
</reference>
<name>A0A645G9R8_9ZZZZ</name>
<accession>A0A645G9R8</accession>
<proteinExistence type="predicted"/>